<evidence type="ECO:0000313" key="3">
    <source>
        <dbReference type="EMBL" id="UTF52133.1"/>
    </source>
</evidence>
<dbReference type="EMBL" id="CP100355">
    <property type="protein sequence ID" value="UTF52133.1"/>
    <property type="molecule type" value="Genomic_DNA"/>
</dbReference>
<proteinExistence type="predicted"/>
<feature type="compositionally biased region" description="Basic and acidic residues" evidence="1">
    <location>
        <begin position="126"/>
        <end position="139"/>
    </location>
</feature>
<name>A0A9E7N835_9EURY</name>
<evidence type="ECO:0000256" key="1">
    <source>
        <dbReference type="SAM" id="MobiDB-lite"/>
    </source>
</evidence>
<keyword evidence="2" id="KW-0812">Transmembrane</keyword>
<dbReference type="Proteomes" id="UP001056855">
    <property type="component" value="Chromosome"/>
</dbReference>
<feature type="region of interest" description="Disordered" evidence="1">
    <location>
        <begin position="126"/>
        <end position="228"/>
    </location>
</feature>
<dbReference type="KEGG" id="sawl:NGM29_09995"/>
<feature type="compositionally biased region" description="Low complexity" evidence="1">
    <location>
        <begin position="183"/>
        <end position="209"/>
    </location>
</feature>
<reference evidence="3" key="1">
    <citation type="submission" date="2022-06" db="EMBL/GenBank/DDBJ databases">
        <title>Diverse halophilic archaea isolated from saline environments.</title>
        <authorList>
            <person name="Cui H.-L."/>
        </authorList>
    </citation>
    <scope>NUCLEOTIDE SEQUENCE</scope>
    <source>
        <strain evidence="3">WLHS1</strain>
    </source>
</reference>
<evidence type="ECO:0000313" key="4">
    <source>
        <dbReference type="Proteomes" id="UP001056855"/>
    </source>
</evidence>
<feature type="compositionally biased region" description="Polar residues" evidence="1">
    <location>
        <begin position="219"/>
        <end position="228"/>
    </location>
</feature>
<gene>
    <name evidence="3" type="ORF">NGM29_09995</name>
</gene>
<organism evidence="3 4">
    <name type="scientific">Natronosalvus rutilus</name>
    <dbReference type="NCBI Taxonomy" id="2953753"/>
    <lineage>
        <taxon>Archaea</taxon>
        <taxon>Methanobacteriati</taxon>
        <taxon>Methanobacteriota</taxon>
        <taxon>Stenosarchaea group</taxon>
        <taxon>Halobacteria</taxon>
        <taxon>Halobacteriales</taxon>
        <taxon>Natrialbaceae</taxon>
        <taxon>Natronosalvus</taxon>
    </lineage>
</organism>
<dbReference type="AlphaFoldDB" id="A0A9E7N835"/>
<keyword evidence="2" id="KW-1133">Transmembrane helix</keyword>
<keyword evidence="4" id="KW-1185">Reference proteome</keyword>
<feature type="transmembrane region" description="Helical" evidence="2">
    <location>
        <begin position="56"/>
        <end position="75"/>
    </location>
</feature>
<dbReference type="GeneID" id="73290379"/>
<dbReference type="RefSeq" id="WP_254155920.1">
    <property type="nucleotide sequence ID" value="NZ_CP100355.1"/>
</dbReference>
<accession>A0A9E7N835</accession>
<evidence type="ECO:0000256" key="2">
    <source>
        <dbReference type="SAM" id="Phobius"/>
    </source>
</evidence>
<keyword evidence="2" id="KW-0472">Membrane</keyword>
<protein>
    <submittedName>
        <fullName evidence="3">Uncharacterized protein</fullName>
    </submittedName>
</protein>
<feature type="transmembrane region" description="Helical" evidence="2">
    <location>
        <begin position="21"/>
        <end position="44"/>
    </location>
</feature>
<sequence length="228" mass="23768">MDLAKVLTRTLQYRAIVTGSLISGFVLVALGLVVGLSGSIGALFSDPTSPGQAIEVTSPVITVILLLLGIAVWQFGRTFALLYTVPVAAGEEAARQFDRQTLKSDILQGLDGRLTDLEEDIAETRRSVQELKREEHAASFDEGTALETGAGDEPSALESGSSTDGAAGRRPLDREGSRTNQGTTSSSRSESGSQTATGGSDPTGSGSTHSSDRERDESGTNQGSDPLP</sequence>